<dbReference type="InterPro" id="IPR030395">
    <property type="entry name" value="GP_PDE_dom"/>
</dbReference>
<evidence type="ECO:0000313" key="3">
    <source>
        <dbReference type="Proteomes" id="UP001527882"/>
    </source>
</evidence>
<comment type="caution">
    <text evidence="2">The sequence shown here is derived from an EMBL/GenBank/DDBJ whole genome shotgun (WGS) entry which is preliminary data.</text>
</comment>
<dbReference type="InterPro" id="IPR032160">
    <property type="entry name" value="DUF4996"/>
</dbReference>
<feature type="domain" description="GP-PDE" evidence="1">
    <location>
        <begin position="23"/>
        <end position="260"/>
    </location>
</feature>
<organism evidence="2 3">
    <name type="scientific">Paenibacillus gyeongsangnamensis</name>
    <dbReference type="NCBI Taxonomy" id="3388067"/>
    <lineage>
        <taxon>Bacteria</taxon>
        <taxon>Bacillati</taxon>
        <taxon>Bacillota</taxon>
        <taxon>Bacilli</taxon>
        <taxon>Bacillales</taxon>
        <taxon>Paenibacillaceae</taxon>
        <taxon>Paenibacillus</taxon>
    </lineage>
</organism>
<keyword evidence="3" id="KW-1185">Reference proteome</keyword>
<accession>A0ABT4QG19</accession>
<sequence>MIGKAEYNETNSLLSRKLDKHGVLIAVHRGSSGGNIVENTIPAYKAALQQGGDILEIDVIKSVDGILYTFHDGQEKKLFHRSENIKTMYSAEIENLNLINSNYLRSSFKAERFEEVLSYFKGEVLINVDRAWDIWPELLETLDKHNMQKQILLKSPVFKENLQFLNQYETKYMFMPIIHSLEEIEIVLNYENINLVGMELIADSESHPLFQDDVIERLHSMNLFVWANAINLDNDKVLFAGLDDDTSLIHNPDQGWGRLFEKKIDIIQTDWPSLLATYRNLRKL</sequence>
<dbReference type="CDD" id="cd08566">
    <property type="entry name" value="GDPD_AtGDE_like"/>
    <property type="match status" value="1"/>
</dbReference>
<dbReference type="InterPro" id="IPR017946">
    <property type="entry name" value="PLC-like_Pdiesterase_TIM-brl"/>
</dbReference>
<dbReference type="PANTHER" id="PTHR46211">
    <property type="entry name" value="GLYCEROPHOSPHORYL DIESTER PHOSPHODIESTERASE"/>
    <property type="match status" value="1"/>
</dbReference>
<dbReference type="Pfam" id="PF03009">
    <property type="entry name" value="GDPD"/>
    <property type="match status" value="1"/>
</dbReference>
<evidence type="ECO:0000259" key="1">
    <source>
        <dbReference type="PROSITE" id="PS51704"/>
    </source>
</evidence>
<name>A0ABT4QG19_9BACL</name>
<proteinExistence type="predicted"/>
<dbReference type="Proteomes" id="UP001527882">
    <property type="component" value="Unassembled WGS sequence"/>
</dbReference>
<dbReference type="EMBL" id="JAQAGZ010000019">
    <property type="protein sequence ID" value="MCZ8515816.1"/>
    <property type="molecule type" value="Genomic_DNA"/>
</dbReference>
<gene>
    <name evidence="2" type="ORF">O9H85_26070</name>
</gene>
<dbReference type="SUPFAM" id="SSF51695">
    <property type="entry name" value="PLC-like phosphodiesterases"/>
    <property type="match status" value="1"/>
</dbReference>
<evidence type="ECO:0000313" key="2">
    <source>
        <dbReference type="EMBL" id="MCZ8515816.1"/>
    </source>
</evidence>
<dbReference type="Gene3D" id="3.20.20.190">
    <property type="entry name" value="Phosphatidylinositol (PI) phosphodiesterase"/>
    <property type="match status" value="1"/>
</dbReference>
<dbReference type="PROSITE" id="PS51704">
    <property type="entry name" value="GP_PDE"/>
    <property type="match status" value="1"/>
</dbReference>
<dbReference type="RefSeq" id="WP_269884342.1">
    <property type="nucleotide sequence ID" value="NZ_JAQAGZ010000019.1"/>
</dbReference>
<dbReference type="PANTHER" id="PTHR46211:SF14">
    <property type="entry name" value="GLYCEROPHOSPHODIESTER PHOSPHODIESTERASE"/>
    <property type="match status" value="1"/>
</dbReference>
<reference evidence="2 3" key="1">
    <citation type="submission" date="2022-12" db="EMBL/GenBank/DDBJ databases">
        <title>Draft genome sequence of Paenibacillus sp. dW9.</title>
        <authorList>
            <person name="Choi E.-W."/>
            <person name="Kim D.-U."/>
        </authorList>
    </citation>
    <scope>NUCLEOTIDE SEQUENCE [LARGE SCALE GENOMIC DNA]</scope>
    <source>
        <strain evidence="3">dW9</strain>
    </source>
</reference>
<protein>
    <submittedName>
        <fullName evidence="2">Glycerophosphodiester phosphodiesterase family protein</fullName>
    </submittedName>
</protein>
<dbReference type="Pfam" id="PF16387">
    <property type="entry name" value="DUF4996"/>
    <property type="match status" value="1"/>
</dbReference>